<reference evidence="3" key="1">
    <citation type="submission" date="2018-05" db="EMBL/GenBank/DDBJ databases">
        <authorList>
            <person name="Lanie J.A."/>
            <person name="Ng W.-L."/>
            <person name="Kazmierczak K.M."/>
            <person name="Andrzejewski T.M."/>
            <person name="Davidsen T.M."/>
            <person name="Wayne K.J."/>
            <person name="Tettelin H."/>
            <person name="Glass J.I."/>
            <person name="Rusch D."/>
            <person name="Podicherti R."/>
            <person name="Tsui H.-C.T."/>
            <person name="Winkler M.E."/>
        </authorList>
    </citation>
    <scope>NUCLEOTIDE SEQUENCE</scope>
</reference>
<dbReference type="InterPro" id="IPR059113">
    <property type="entry name" value="Znf_ribbon"/>
</dbReference>
<sequence>VSTIPCPACKEKVSTSAKECPHCGHPLTVGRSGFEGLKDLLGCAVQIMVVGFFILLIIGLIAS</sequence>
<protein>
    <recommendedName>
        <fullName evidence="2">Putative zinc-ribbon domain-containing protein</fullName>
    </recommendedName>
</protein>
<dbReference type="AlphaFoldDB" id="A0A383ADS9"/>
<accession>A0A383ADS9</accession>
<feature type="non-terminal residue" evidence="3">
    <location>
        <position position="1"/>
    </location>
</feature>
<dbReference type="EMBL" id="UINC01191282">
    <property type="protein sequence ID" value="SVE05844.1"/>
    <property type="molecule type" value="Genomic_DNA"/>
</dbReference>
<keyword evidence="1" id="KW-0812">Transmembrane</keyword>
<feature type="domain" description="Putative zinc-ribbon" evidence="2">
    <location>
        <begin position="2"/>
        <end position="27"/>
    </location>
</feature>
<dbReference type="Pfam" id="PF13248">
    <property type="entry name" value="Zn_ribbon_3"/>
    <property type="match status" value="1"/>
</dbReference>
<name>A0A383ADS9_9ZZZZ</name>
<evidence type="ECO:0000256" key="1">
    <source>
        <dbReference type="SAM" id="Phobius"/>
    </source>
</evidence>
<feature type="transmembrane region" description="Helical" evidence="1">
    <location>
        <begin position="40"/>
        <end position="62"/>
    </location>
</feature>
<evidence type="ECO:0000259" key="2">
    <source>
        <dbReference type="Pfam" id="PF13248"/>
    </source>
</evidence>
<organism evidence="3">
    <name type="scientific">marine metagenome</name>
    <dbReference type="NCBI Taxonomy" id="408172"/>
    <lineage>
        <taxon>unclassified sequences</taxon>
        <taxon>metagenomes</taxon>
        <taxon>ecological metagenomes</taxon>
    </lineage>
</organism>
<evidence type="ECO:0000313" key="3">
    <source>
        <dbReference type="EMBL" id="SVE05844.1"/>
    </source>
</evidence>
<gene>
    <name evidence="3" type="ORF">METZ01_LOCUS458698</name>
</gene>
<keyword evidence="1" id="KW-0472">Membrane</keyword>
<proteinExistence type="predicted"/>
<keyword evidence="1" id="KW-1133">Transmembrane helix</keyword>